<dbReference type="EMBL" id="QTSX02007212">
    <property type="protein sequence ID" value="KAJ9049633.1"/>
    <property type="molecule type" value="Genomic_DNA"/>
</dbReference>
<dbReference type="Proteomes" id="UP001165960">
    <property type="component" value="Unassembled WGS sequence"/>
</dbReference>
<name>A0ACC2RHQ8_9FUNG</name>
<evidence type="ECO:0000313" key="1">
    <source>
        <dbReference type="EMBL" id="KAJ9049633.1"/>
    </source>
</evidence>
<evidence type="ECO:0000313" key="2">
    <source>
        <dbReference type="Proteomes" id="UP001165960"/>
    </source>
</evidence>
<proteinExistence type="predicted"/>
<sequence>MPFSTQTPEDTTGFRIVKHVLYDSFALATFYGYYVPPEKNLLIDSLTRLSFIKRSTTTGVQGATPLAIASRVVHHIQKRQLPKVKVPKVKSAEIKNGDPKKCRN</sequence>
<keyword evidence="2" id="KW-1185">Reference proteome</keyword>
<organism evidence="1 2">
    <name type="scientific">Entomophthora muscae</name>
    <dbReference type="NCBI Taxonomy" id="34485"/>
    <lineage>
        <taxon>Eukaryota</taxon>
        <taxon>Fungi</taxon>
        <taxon>Fungi incertae sedis</taxon>
        <taxon>Zoopagomycota</taxon>
        <taxon>Entomophthoromycotina</taxon>
        <taxon>Entomophthoromycetes</taxon>
        <taxon>Entomophthorales</taxon>
        <taxon>Entomophthoraceae</taxon>
        <taxon>Entomophthora</taxon>
    </lineage>
</organism>
<gene>
    <name evidence="1" type="ORF">DSO57_1022407</name>
</gene>
<reference evidence="1" key="1">
    <citation type="submission" date="2022-04" db="EMBL/GenBank/DDBJ databases">
        <title>Genome of the entomopathogenic fungus Entomophthora muscae.</title>
        <authorList>
            <person name="Elya C."/>
            <person name="Lovett B.R."/>
            <person name="Lee E."/>
            <person name="Macias A.M."/>
            <person name="Hajek A.E."/>
            <person name="De Bivort B.L."/>
            <person name="Kasson M.T."/>
            <person name="De Fine Licht H.H."/>
            <person name="Stajich J.E."/>
        </authorList>
    </citation>
    <scope>NUCLEOTIDE SEQUENCE</scope>
    <source>
        <strain evidence="1">Berkeley</strain>
    </source>
</reference>
<protein>
    <submittedName>
        <fullName evidence="1">Uncharacterized protein</fullName>
    </submittedName>
</protein>
<accession>A0ACC2RHQ8</accession>
<comment type="caution">
    <text evidence="1">The sequence shown here is derived from an EMBL/GenBank/DDBJ whole genome shotgun (WGS) entry which is preliminary data.</text>
</comment>